<keyword evidence="3 5" id="KW-0326">Glycosidase</keyword>
<dbReference type="PANTHER" id="PTHR46323:SF1">
    <property type="entry name" value="LACTASE"/>
    <property type="match status" value="1"/>
</dbReference>
<dbReference type="GO" id="GO:0030246">
    <property type="term" value="F:carbohydrate binding"/>
    <property type="evidence" value="ECO:0007669"/>
    <property type="project" value="InterPro"/>
</dbReference>
<dbReference type="FunFam" id="3.20.20.80:FF:000018">
    <property type="entry name" value="Beta-galactosidase"/>
    <property type="match status" value="1"/>
</dbReference>
<feature type="region of interest" description="Disordered" evidence="6">
    <location>
        <begin position="1"/>
        <end position="23"/>
    </location>
</feature>
<dbReference type="InterPro" id="IPR013783">
    <property type="entry name" value="Ig-like_fold"/>
</dbReference>
<dbReference type="InterPro" id="IPR006101">
    <property type="entry name" value="Glyco_hydro_2"/>
</dbReference>
<dbReference type="Gene3D" id="2.60.40.10">
    <property type="entry name" value="Immunoglobulins"/>
    <property type="match status" value="2"/>
</dbReference>
<dbReference type="InterPro" id="IPR008979">
    <property type="entry name" value="Galactose-bd-like_sf"/>
</dbReference>
<dbReference type="InterPro" id="IPR006104">
    <property type="entry name" value="Glyco_hydro_2_N"/>
</dbReference>
<protein>
    <recommendedName>
        <fullName evidence="4">Lactase</fullName>
    </recommendedName>
</protein>
<dbReference type="SUPFAM" id="SSF49303">
    <property type="entry name" value="beta-Galactosidase/glucuronidase domain"/>
    <property type="match status" value="2"/>
</dbReference>
<dbReference type="PRINTS" id="PR00132">
    <property type="entry name" value="GLHYDRLASE2"/>
</dbReference>
<evidence type="ECO:0000256" key="6">
    <source>
        <dbReference type="SAM" id="MobiDB-lite"/>
    </source>
</evidence>
<evidence type="ECO:0000313" key="8">
    <source>
        <dbReference type="EMBL" id="KAK5055166.1"/>
    </source>
</evidence>
<dbReference type="GO" id="GO:0004565">
    <property type="term" value="F:beta-galactosidase activity"/>
    <property type="evidence" value="ECO:0007669"/>
    <property type="project" value="InterPro"/>
</dbReference>
<dbReference type="Proteomes" id="UP001358417">
    <property type="component" value="Unassembled WGS sequence"/>
</dbReference>
<dbReference type="InterPro" id="IPR006102">
    <property type="entry name" value="Ig-like_GH2"/>
</dbReference>
<dbReference type="GeneID" id="89981052"/>
<evidence type="ECO:0000256" key="1">
    <source>
        <dbReference type="ARBA" id="ARBA00007401"/>
    </source>
</evidence>
<gene>
    <name evidence="8" type="ORF">LTR84_012915</name>
</gene>
<feature type="compositionally biased region" description="Polar residues" evidence="6">
    <location>
        <begin position="1"/>
        <end position="15"/>
    </location>
</feature>
<evidence type="ECO:0000256" key="4">
    <source>
        <dbReference type="ARBA" id="ARBA00032230"/>
    </source>
</evidence>
<dbReference type="GO" id="GO:0009341">
    <property type="term" value="C:beta-galactosidase complex"/>
    <property type="evidence" value="ECO:0007669"/>
    <property type="project" value="InterPro"/>
</dbReference>
<evidence type="ECO:0000313" key="9">
    <source>
        <dbReference type="Proteomes" id="UP001358417"/>
    </source>
</evidence>
<keyword evidence="2 5" id="KW-0378">Hydrolase</keyword>
<organism evidence="8 9">
    <name type="scientific">Exophiala bonariae</name>
    <dbReference type="NCBI Taxonomy" id="1690606"/>
    <lineage>
        <taxon>Eukaryota</taxon>
        <taxon>Fungi</taxon>
        <taxon>Dikarya</taxon>
        <taxon>Ascomycota</taxon>
        <taxon>Pezizomycotina</taxon>
        <taxon>Eurotiomycetes</taxon>
        <taxon>Chaetothyriomycetidae</taxon>
        <taxon>Chaetothyriales</taxon>
        <taxon>Herpotrichiellaceae</taxon>
        <taxon>Exophiala</taxon>
    </lineage>
</organism>
<dbReference type="PROSITE" id="PS00719">
    <property type="entry name" value="GLYCOSYL_HYDROL_F2_1"/>
    <property type="match status" value="1"/>
</dbReference>
<evidence type="ECO:0000256" key="5">
    <source>
        <dbReference type="RuleBase" id="RU361154"/>
    </source>
</evidence>
<dbReference type="Pfam" id="PF00703">
    <property type="entry name" value="Glyco_hydro_2"/>
    <property type="match status" value="1"/>
</dbReference>
<evidence type="ECO:0000256" key="2">
    <source>
        <dbReference type="ARBA" id="ARBA00022801"/>
    </source>
</evidence>
<evidence type="ECO:0000256" key="3">
    <source>
        <dbReference type="ARBA" id="ARBA00023295"/>
    </source>
</evidence>
<comment type="similarity">
    <text evidence="1 5">Belongs to the glycosyl hydrolase 2 family.</text>
</comment>
<dbReference type="PANTHER" id="PTHR46323">
    <property type="entry name" value="BETA-GALACTOSIDASE"/>
    <property type="match status" value="1"/>
</dbReference>
<dbReference type="InterPro" id="IPR036156">
    <property type="entry name" value="Beta-gal/glucu_dom_sf"/>
</dbReference>
<dbReference type="InterPro" id="IPR023232">
    <property type="entry name" value="Glyco_hydro_2_AS"/>
</dbReference>
<dbReference type="InterPro" id="IPR032312">
    <property type="entry name" value="LacZ_4"/>
</dbReference>
<proteinExistence type="inferred from homology"/>
<sequence length="1062" mass="120500">MRLEVASSSGSTNTLDKCADHQDQPDYANHRVFQKNRLPARSYFIPDTSVLLNGQWDFHYAKTPGQSPSWDEIDVSKEFQWQKITVPGHWQLQRYGRPQYTNVIYPFPVDPPHVPTENPTGSYRRRFRIPSHWSRETQVRLRFDGVDSAFHLFVNGHQVGYSQGSRNPAEFDITSFIKRDAVNEILVRVYQWSDGSYIEDQDQWWLSGIFRDVHLIAFSSKARIEDFAIETDLDSDYENATLSVRLDLALKDDSKIAIGVWPSDESEVLISDHCTISSNEKSLAKTFTVKKPDKWTAETPVLYRMQIQLSDSDGRIIQTIHHCFGFRKVEIKKGLLTVNGSRLLLRGVNRHEHHPKFGRAVPVDFLKQDLLLMKQHNINAVRCSHYPSQPALYSICDEIGLWVLDEADLECHGFYDAVARPLNVPEEMDYDKRKKLVFGKAAQFTSDNAEWEAAYVDRMTQMIQRDKNYTSIIIWSLGNEAFYGRNHKAMYEYSKRVDPSRPVHYEGDAEALSADMYSYMYPSVKRLITHAKETGVAADGTFQKPIILCEYAHAMGNGPGLLEDYQAAFRDFPRLQGGFIWEWANHGLLKPSEEDPSTDIYGYGGDFDDFPNDGTFVMDGLLYSDHTPTPGLVELKQVISPIRIWAADVGKSLVIENGFNFIDLSDYVAHYRLEVLGASKSLIASGALELPSLAAGATGTIDLPPEVLQHNPKAPGESWLTIALKTRNSSSWADADHEIAWFQHCISPQQRKEPAFALEISPSLRFSTSKRVFTFEADDFSLEFDRSFGHIKSWKYGDSELLHDKGHSVPPFQLGFWRPPTDNDGAWQTNVWKNWGLDTLTVQNRSLDVKWISESEVWIISTSYISPPILAWGFLVETTYQILGSGQMTIKVHMKPQGAIPTNLPRVGWDIKLSDSLDRAEWFGRGPGEGYNDKKSAQKVGIFKALIDDLHTRYDIPQENGNRIDTRWVKLLNARGMGLKASLSGSKRSEGLFQWAASRYSAQTLEKTRHQAELKKDDLVHFRLDANVAGVGTGACGPGTNEEDQVKCEEMEFEIHLQPVSA</sequence>
<dbReference type="InterPro" id="IPR050347">
    <property type="entry name" value="Bact_Beta-galactosidase"/>
</dbReference>
<comment type="caution">
    <text evidence="8">The sequence shown here is derived from an EMBL/GenBank/DDBJ whole genome shotgun (WGS) entry which is preliminary data.</text>
</comment>
<dbReference type="Pfam" id="PF16353">
    <property type="entry name" value="LacZ_4"/>
    <property type="match status" value="1"/>
</dbReference>
<dbReference type="Pfam" id="PF02837">
    <property type="entry name" value="Glyco_hydro_2_N"/>
    <property type="match status" value="1"/>
</dbReference>
<dbReference type="Gene3D" id="2.70.98.10">
    <property type="match status" value="1"/>
</dbReference>
<dbReference type="RefSeq" id="XP_064707597.1">
    <property type="nucleotide sequence ID" value="XM_064856421.1"/>
</dbReference>
<dbReference type="PROSITE" id="PS00608">
    <property type="entry name" value="GLYCOSYL_HYDROL_F2_2"/>
    <property type="match status" value="1"/>
</dbReference>
<feature type="domain" description="Beta galactosidase small chain/" evidence="7">
    <location>
        <begin position="774"/>
        <end position="1058"/>
    </location>
</feature>
<dbReference type="InterPro" id="IPR006103">
    <property type="entry name" value="Glyco_hydro_2_cat"/>
</dbReference>
<dbReference type="AlphaFoldDB" id="A0AAV9NHU5"/>
<dbReference type="Pfam" id="PF02929">
    <property type="entry name" value="Bgal_small_N"/>
    <property type="match status" value="1"/>
</dbReference>
<dbReference type="InterPro" id="IPR017853">
    <property type="entry name" value="GH"/>
</dbReference>
<dbReference type="GO" id="GO:0005990">
    <property type="term" value="P:lactose catabolic process"/>
    <property type="evidence" value="ECO:0007669"/>
    <property type="project" value="TreeGrafter"/>
</dbReference>
<dbReference type="InterPro" id="IPR014718">
    <property type="entry name" value="GH-type_carb-bd"/>
</dbReference>
<dbReference type="SMART" id="SM01038">
    <property type="entry name" value="Bgal_small_N"/>
    <property type="match status" value="1"/>
</dbReference>
<name>A0AAV9NHU5_9EURO</name>
<dbReference type="InterPro" id="IPR004199">
    <property type="entry name" value="B-gal_small/dom_5"/>
</dbReference>
<dbReference type="SUPFAM" id="SSF49785">
    <property type="entry name" value="Galactose-binding domain-like"/>
    <property type="match status" value="1"/>
</dbReference>
<accession>A0AAV9NHU5</accession>
<reference evidence="8 9" key="1">
    <citation type="submission" date="2023-08" db="EMBL/GenBank/DDBJ databases">
        <title>Black Yeasts Isolated from many extreme environments.</title>
        <authorList>
            <person name="Coleine C."/>
            <person name="Stajich J.E."/>
            <person name="Selbmann L."/>
        </authorList>
    </citation>
    <scope>NUCLEOTIDE SEQUENCE [LARGE SCALE GENOMIC DNA]</scope>
    <source>
        <strain evidence="8 9">CCFEE 5792</strain>
    </source>
</reference>
<keyword evidence="9" id="KW-1185">Reference proteome</keyword>
<dbReference type="SUPFAM" id="SSF74650">
    <property type="entry name" value="Galactose mutarotase-like"/>
    <property type="match status" value="1"/>
</dbReference>
<dbReference type="Pfam" id="PF02836">
    <property type="entry name" value="Glyco_hydro_2_C"/>
    <property type="match status" value="1"/>
</dbReference>
<dbReference type="EMBL" id="JAVRRD010000009">
    <property type="protein sequence ID" value="KAK5055166.1"/>
    <property type="molecule type" value="Genomic_DNA"/>
</dbReference>
<dbReference type="Gene3D" id="3.20.20.80">
    <property type="entry name" value="Glycosidases"/>
    <property type="match status" value="1"/>
</dbReference>
<dbReference type="SUPFAM" id="SSF51445">
    <property type="entry name" value="(Trans)glycosidases"/>
    <property type="match status" value="1"/>
</dbReference>
<dbReference type="Gene3D" id="2.60.120.260">
    <property type="entry name" value="Galactose-binding domain-like"/>
    <property type="match status" value="1"/>
</dbReference>
<dbReference type="InterPro" id="IPR023230">
    <property type="entry name" value="Glyco_hydro_2_CS"/>
</dbReference>
<evidence type="ECO:0000259" key="7">
    <source>
        <dbReference type="SMART" id="SM01038"/>
    </source>
</evidence>
<dbReference type="InterPro" id="IPR011013">
    <property type="entry name" value="Gal_mutarotase_sf_dom"/>
</dbReference>